<evidence type="ECO:0000313" key="2">
    <source>
        <dbReference type="Proteomes" id="UP000005341"/>
    </source>
</evidence>
<evidence type="ECO:0000313" key="1">
    <source>
        <dbReference type="EMBL" id="EFM91978.1"/>
    </source>
</evidence>
<dbReference type="AlphaFoldDB" id="A0A828PK95"/>
<comment type="caution">
    <text evidence="1">The sequence shown here is derived from an EMBL/GenBank/DDBJ whole genome shotgun (WGS) entry which is preliminary data.</text>
</comment>
<dbReference type="Proteomes" id="UP000005341">
    <property type="component" value="Unassembled WGS sequence"/>
</dbReference>
<dbReference type="EMBL" id="ADOG01000013">
    <property type="protein sequence ID" value="EFM91978.1"/>
    <property type="molecule type" value="Genomic_DNA"/>
</dbReference>
<organism evidence="1 2">
    <name type="scientific">Actinobacillus pleuropneumoniae serovar 6 str. Femo</name>
    <dbReference type="NCBI Taxonomy" id="754256"/>
    <lineage>
        <taxon>Bacteria</taxon>
        <taxon>Pseudomonadati</taxon>
        <taxon>Pseudomonadota</taxon>
        <taxon>Gammaproteobacteria</taxon>
        <taxon>Pasteurellales</taxon>
        <taxon>Pasteurellaceae</taxon>
        <taxon>Actinobacillus</taxon>
    </lineage>
</organism>
<name>A0A828PK95_ACTPL</name>
<reference evidence="1 2" key="1">
    <citation type="journal article" date="2010" name="J. Bacteriol.">
        <title>Comparative genomic characterization of Actinobacillus pleuropneumoniae.</title>
        <authorList>
            <person name="Xu Z."/>
            <person name="Chen X."/>
            <person name="Li L."/>
            <person name="Li T."/>
            <person name="Wang S."/>
            <person name="Chen H."/>
            <person name="Zhou R."/>
        </authorList>
    </citation>
    <scope>NUCLEOTIDE SEQUENCE [LARGE SCALE GENOMIC DNA]</scope>
    <source>
        <strain evidence="1 2">Femo</strain>
    </source>
</reference>
<proteinExistence type="predicted"/>
<protein>
    <submittedName>
        <fullName evidence="1">Uncharacterized protein</fullName>
    </submittedName>
</protein>
<sequence length="37" mass="4384">MKVIFTTENTEIHEKVDFAKFCEKTTACFRAFRVVRS</sequence>
<accession>A0A828PK95</accession>
<gene>
    <name evidence="1" type="ORF">appser6_10710</name>
</gene>